<accession>A0A2C9KTJ3</accession>
<dbReference type="OrthoDB" id="6149588at2759"/>
<proteinExistence type="predicted"/>
<dbReference type="Proteomes" id="UP000076420">
    <property type="component" value="Unassembled WGS sequence"/>
</dbReference>
<protein>
    <recommendedName>
        <fullName evidence="3">Peptidase S1 domain-containing protein</fullName>
    </recommendedName>
</protein>
<reference evidence="1" key="1">
    <citation type="submission" date="2020-05" db="UniProtKB">
        <authorList>
            <consortium name="EnsemblMetazoa"/>
        </authorList>
    </citation>
    <scope>IDENTIFICATION</scope>
    <source>
        <strain evidence="1">BB02</strain>
    </source>
</reference>
<dbReference type="EnsemblMetazoa" id="BGLB023386-RA">
    <property type="protein sequence ID" value="BGLB023386-PA"/>
    <property type="gene ID" value="BGLB023386"/>
</dbReference>
<evidence type="ECO:0000313" key="1">
    <source>
        <dbReference type="EnsemblMetazoa" id="BGLB023386-PA"/>
    </source>
</evidence>
<dbReference type="VEuPathDB" id="VectorBase:BGLAX_045151"/>
<name>A0A2C9KTJ3_BIOGL</name>
<dbReference type="VEuPathDB" id="VectorBase:BGLB023386"/>
<dbReference type="AlphaFoldDB" id="A0A2C9KTJ3"/>
<evidence type="ECO:0000313" key="2">
    <source>
        <dbReference type="Proteomes" id="UP000076420"/>
    </source>
</evidence>
<organism evidence="1 2">
    <name type="scientific">Biomphalaria glabrata</name>
    <name type="common">Bloodfluke planorb</name>
    <name type="synonym">Freshwater snail</name>
    <dbReference type="NCBI Taxonomy" id="6526"/>
    <lineage>
        <taxon>Eukaryota</taxon>
        <taxon>Metazoa</taxon>
        <taxon>Spiralia</taxon>
        <taxon>Lophotrochozoa</taxon>
        <taxon>Mollusca</taxon>
        <taxon>Gastropoda</taxon>
        <taxon>Heterobranchia</taxon>
        <taxon>Euthyneura</taxon>
        <taxon>Panpulmonata</taxon>
        <taxon>Hygrophila</taxon>
        <taxon>Lymnaeoidea</taxon>
        <taxon>Planorbidae</taxon>
        <taxon>Biomphalaria</taxon>
    </lineage>
</organism>
<gene>
    <name evidence="1" type="primary">106063437</name>
</gene>
<evidence type="ECO:0008006" key="3">
    <source>
        <dbReference type="Google" id="ProtNLM"/>
    </source>
</evidence>
<sequence length="151" mass="16399">MCPSNTQAVSTMTRRTLNGVAIGACDVGGVVAIRDNETSTILCTGVLTSKSTFIVPQDCAIFYEETLKSQPITQIVTIGKQQDIILTQDLFTYKNLTNGMAEIALPQEVSVTDCPEYACTYDSAKMAGRVNFNDCFGVGYGSRTKGDCKWR</sequence>
<dbReference type="KEGG" id="bgt:106063437"/>